<organism evidence="1 2">
    <name type="scientific">Vibrio palustris</name>
    <dbReference type="NCBI Taxonomy" id="1918946"/>
    <lineage>
        <taxon>Bacteria</taxon>
        <taxon>Pseudomonadati</taxon>
        <taxon>Pseudomonadota</taxon>
        <taxon>Gammaproteobacteria</taxon>
        <taxon>Vibrionales</taxon>
        <taxon>Vibrionaceae</taxon>
        <taxon>Vibrio</taxon>
    </lineage>
</organism>
<evidence type="ECO:0000313" key="1">
    <source>
        <dbReference type="EMBL" id="SJL84557.1"/>
    </source>
</evidence>
<keyword evidence="2" id="KW-1185">Reference proteome</keyword>
<protein>
    <submittedName>
        <fullName evidence="1">Uncharacterized protein</fullName>
    </submittedName>
</protein>
<dbReference type="Proteomes" id="UP000189475">
    <property type="component" value="Unassembled WGS sequence"/>
</dbReference>
<reference evidence="1 2" key="1">
    <citation type="submission" date="2017-02" db="EMBL/GenBank/DDBJ databases">
        <authorList>
            <person name="Peterson S.W."/>
        </authorList>
    </citation>
    <scope>NUCLEOTIDE SEQUENCE [LARGE SCALE GENOMIC DNA]</scope>
    <source>
        <strain evidence="1 2">CECT 9027</strain>
    </source>
</reference>
<evidence type="ECO:0000313" key="2">
    <source>
        <dbReference type="Proteomes" id="UP000189475"/>
    </source>
</evidence>
<dbReference type="AlphaFoldDB" id="A0A1R4B6K5"/>
<sequence>MDCAEGLSNYQGLDAGSTFVAGLLQIRLDPVELRPGGVFLVYGEPQIVTLC</sequence>
<proteinExistence type="predicted"/>
<dbReference type="STRING" id="1918946.VPAL9027_02547"/>
<accession>A0A1R4B6K5</accession>
<dbReference type="EMBL" id="FUFT01000005">
    <property type="protein sequence ID" value="SJL84557.1"/>
    <property type="molecule type" value="Genomic_DNA"/>
</dbReference>
<name>A0A1R4B6K5_9VIBR</name>
<gene>
    <name evidence="1" type="ORF">VPAL9027_02547</name>
</gene>